<organism evidence="1 2">
    <name type="scientific">Pseudooceanicola albus</name>
    <dbReference type="NCBI Taxonomy" id="2692189"/>
    <lineage>
        <taxon>Bacteria</taxon>
        <taxon>Pseudomonadati</taxon>
        <taxon>Pseudomonadota</taxon>
        <taxon>Alphaproteobacteria</taxon>
        <taxon>Rhodobacterales</taxon>
        <taxon>Paracoccaceae</taxon>
        <taxon>Pseudooceanicola</taxon>
    </lineage>
</organism>
<proteinExistence type="predicted"/>
<dbReference type="EMBL" id="WUMU01000016">
    <property type="protein sequence ID" value="MXN19121.1"/>
    <property type="molecule type" value="Genomic_DNA"/>
</dbReference>
<name>A0A6L7G527_9RHOB</name>
<keyword evidence="2" id="KW-1185">Reference proteome</keyword>
<sequence length="820" mass="89426">MTFAQCITGKGQDDTKHQERARLAADMWQEFADRFERQGWPRHQAEQMAGDDVRRLLRRKLQSERNTLMAQITVERRNSLVVARAGKPEEVPLRVLEGSRASGTQVDTVVGLQSALMRQFNGMMGAFLQKHARNLAGNVRNVAQLKNILRELHGEASGDETAAAMAKAVGETFERSRQLFNAAGGNIGKLDDFGLAHRHDRVRIMQAGETPEQAFQAWFDETAPRLAWDRIENFWTGKPFSADGTPPPLEVQRGFLKEIFDNIESDGWVKRDVSWGMQNGQALHRRYSESRVLHFKSADDWMAYNERFGVSDPFGSIVGHLHRMARDIAMMRVLGPSHNLGLENLINHASKRVAGDLKAEAKLKSNAKLSRAMLDHISGAANTPQNELAAKFFGGVRQVLSSAHLGSAMLVSGSDSVAMSLAAQSVGMNPANVVSRHIALMASGVSRAEAARMGYVADTLADAGNTMLRYLGEAPVADWAERLSSFVMRAQGLSFWTDMARTAFNMEFAGQLAGAKTLADLGPIGDALRARGISDADWAMFSDTALHFRTKDGARFASPSYWRRAAVDAGIKPEVAERIALTIDGYAQELTEVAVPSNSYEMRARVLGTSAPGSLPGEVLRSLATYKSYPLTFSINQWRQIQSIPTGQGRAQYVAAGLAGFTFMGAVGIQLKELAKGNEPRPMDNVNFWGAAALQGGGAGIVGDLLSSSTTRLGGGLSGYFAGPVISFGGDLGMLTFGNMADAMQGKDMNLGRDVTKFLARNAPGTTYWPTRAAMDRLVWDQMQLLLDPDAATVMQQEAKKRLKDYGNAELWPSGSLSPF</sequence>
<evidence type="ECO:0000313" key="1">
    <source>
        <dbReference type="EMBL" id="MXN19121.1"/>
    </source>
</evidence>
<dbReference type="RefSeq" id="WP_160895238.1">
    <property type="nucleotide sequence ID" value="NZ_WUMU01000016.1"/>
</dbReference>
<reference evidence="1 2" key="1">
    <citation type="submission" date="2019-12" db="EMBL/GenBank/DDBJ databases">
        <authorList>
            <person name="Li M."/>
        </authorList>
    </citation>
    <scope>NUCLEOTIDE SEQUENCE [LARGE SCALE GENOMIC DNA]</scope>
    <source>
        <strain evidence="1 2">GBMRC 2024</strain>
    </source>
</reference>
<protein>
    <submittedName>
        <fullName evidence="1">Uncharacterized protein</fullName>
    </submittedName>
</protein>
<comment type="caution">
    <text evidence="1">The sequence shown here is derived from an EMBL/GenBank/DDBJ whole genome shotgun (WGS) entry which is preliminary data.</text>
</comment>
<accession>A0A6L7G527</accession>
<gene>
    <name evidence="1" type="ORF">GR170_14855</name>
</gene>
<dbReference type="Proteomes" id="UP000477911">
    <property type="component" value="Unassembled WGS sequence"/>
</dbReference>
<dbReference type="AlphaFoldDB" id="A0A6L7G527"/>
<evidence type="ECO:0000313" key="2">
    <source>
        <dbReference type="Proteomes" id="UP000477911"/>
    </source>
</evidence>